<feature type="transmembrane region" description="Helical" evidence="1">
    <location>
        <begin position="32"/>
        <end position="54"/>
    </location>
</feature>
<keyword evidence="3" id="KW-1185">Reference proteome</keyword>
<keyword evidence="1" id="KW-1133">Transmembrane helix</keyword>
<accession>A0A1N7Q3N6</accession>
<dbReference type="EMBL" id="FTOT01000007">
    <property type="protein sequence ID" value="SIT17426.1"/>
    <property type="molecule type" value="Genomic_DNA"/>
</dbReference>
<organism evidence="2 3">
    <name type="scientific">Gemmobacter megaterium</name>
    <dbReference type="NCBI Taxonomy" id="1086013"/>
    <lineage>
        <taxon>Bacteria</taxon>
        <taxon>Pseudomonadati</taxon>
        <taxon>Pseudomonadota</taxon>
        <taxon>Alphaproteobacteria</taxon>
        <taxon>Rhodobacterales</taxon>
        <taxon>Paracoccaceae</taxon>
        <taxon>Gemmobacter</taxon>
    </lineage>
</organism>
<gene>
    <name evidence="2" type="ORF">SAMN05421774_10746</name>
</gene>
<evidence type="ECO:0000256" key="1">
    <source>
        <dbReference type="SAM" id="Phobius"/>
    </source>
</evidence>
<dbReference type="AlphaFoldDB" id="A0A1N7Q3N6"/>
<evidence type="ECO:0008006" key="4">
    <source>
        <dbReference type="Google" id="ProtNLM"/>
    </source>
</evidence>
<proteinExistence type="predicted"/>
<evidence type="ECO:0000313" key="2">
    <source>
        <dbReference type="EMBL" id="SIT17426.1"/>
    </source>
</evidence>
<dbReference type="OrthoDB" id="199424at2"/>
<dbReference type="Proteomes" id="UP000186141">
    <property type="component" value="Unassembled WGS sequence"/>
</dbReference>
<keyword evidence="1" id="KW-0472">Membrane</keyword>
<name>A0A1N7Q3N6_9RHOB</name>
<dbReference type="RefSeq" id="WP_076533088.1">
    <property type="nucleotide sequence ID" value="NZ_BMEH01000007.1"/>
</dbReference>
<dbReference type="STRING" id="1086013.SAMN05421774_10746"/>
<feature type="transmembrane region" description="Helical" evidence="1">
    <location>
        <begin position="60"/>
        <end position="79"/>
    </location>
</feature>
<reference evidence="2 3" key="1">
    <citation type="submission" date="2017-01" db="EMBL/GenBank/DDBJ databases">
        <authorList>
            <person name="Mah S.A."/>
            <person name="Swanson W.J."/>
            <person name="Moy G.W."/>
            <person name="Vacquier V.D."/>
        </authorList>
    </citation>
    <scope>NUCLEOTIDE SEQUENCE [LARGE SCALE GENOMIC DNA]</scope>
    <source>
        <strain evidence="2 3">DSM 26375</strain>
    </source>
</reference>
<sequence length="176" mass="19660">MTDRPNSWHGILDADEHILWQGQPDAGFRLEWVDLVAGVFGLIFAGFAAVWMLLASTAGGFFWMFGLIHFSVGIGIMVARPIGSWWMRRHSFYSLSNKRAFIASDFPFRGRTLKSWEIGPGSPVELVDTDPQTVLFAAQTHHTAKGRTTTRKIGFEGIHDGRKVIGLMRAIQRGAE</sequence>
<keyword evidence="1" id="KW-0812">Transmembrane</keyword>
<evidence type="ECO:0000313" key="3">
    <source>
        <dbReference type="Proteomes" id="UP000186141"/>
    </source>
</evidence>
<protein>
    <recommendedName>
        <fullName evidence="4">Aspartate carbamoyltransferase catalytic subunit</fullName>
    </recommendedName>
</protein>